<proteinExistence type="predicted"/>
<evidence type="ECO:0000313" key="2">
    <source>
        <dbReference type="Proteomes" id="UP001235094"/>
    </source>
</evidence>
<sequence>MWSLERPTLSAQSAFTTCISKVRNPGLAARLANAASTIATASAQLDRAARHHRLHDLAAHDIVAPDITVHEMEKVYTQRMAKSGAPGRDIYDEIFSSAPAGRCPLCMQRFVTTLDHHLPKAHYPALAVVPLNLIPACSDCNKAKLDSVPATAEDVPLHPYYDDLGDDIWLTATVIERSPTALRFKVARPGAWDDTLYARVTHHFRSLGLAALFASEAAEELLNIRHQLQILRDANPENGVREELKRRAESCAVARINGWRSAAYRAWSESDWFCEGGFLPDRWVG</sequence>
<accession>A0ABU0LXT6</accession>
<reference evidence="1 2" key="1">
    <citation type="submission" date="2023-07" db="EMBL/GenBank/DDBJ databases">
        <title>Genomic Encyclopedia of Type Strains, Phase IV (KMG-IV): sequencing the most valuable type-strain genomes for metagenomic binning, comparative biology and taxonomic classification.</title>
        <authorList>
            <person name="Goeker M."/>
        </authorList>
    </citation>
    <scope>NUCLEOTIDE SEQUENCE [LARGE SCALE GENOMIC DNA]</scope>
    <source>
        <strain evidence="1 2">DSM 15561</strain>
    </source>
</reference>
<gene>
    <name evidence="1" type="ORF">QOZ99_004460</name>
</gene>
<keyword evidence="2" id="KW-1185">Reference proteome</keyword>
<comment type="caution">
    <text evidence="1">The sequence shown here is derived from an EMBL/GenBank/DDBJ whole genome shotgun (WGS) entry which is preliminary data.</text>
</comment>
<name>A0ABU0LXT6_9HYPH</name>
<organism evidence="1 2">
    <name type="scientific">Ancylobacter amanitiformis</name>
    <dbReference type="NCBI Taxonomy" id="217069"/>
    <lineage>
        <taxon>Bacteria</taxon>
        <taxon>Pseudomonadati</taxon>
        <taxon>Pseudomonadota</taxon>
        <taxon>Alphaproteobacteria</taxon>
        <taxon>Hyphomicrobiales</taxon>
        <taxon>Xanthobacteraceae</taxon>
        <taxon>Ancylobacter</taxon>
    </lineage>
</organism>
<dbReference type="Proteomes" id="UP001235094">
    <property type="component" value="Unassembled WGS sequence"/>
</dbReference>
<dbReference type="Gene3D" id="1.10.30.50">
    <property type="match status" value="1"/>
</dbReference>
<dbReference type="RefSeq" id="WP_306892155.1">
    <property type="nucleotide sequence ID" value="NZ_JAUSVR010000036.1"/>
</dbReference>
<dbReference type="EMBL" id="JAUSVR010000036">
    <property type="protein sequence ID" value="MDQ0513537.1"/>
    <property type="molecule type" value="Genomic_DNA"/>
</dbReference>
<evidence type="ECO:0000313" key="1">
    <source>
        <dbReference type="EMBL" id="MDQ0513537.1"/>
    </source>
</evidence>
<protein>
    <recommendedName>
        <fullName evidence="3">HNH endonuclease</fullName>
    </recommendedName>
</protein>
<evidence type="ECO:0008006" key="3">
    <source>
        <dbReference type="Google" id="ProtNLM"/>
    </source>
</evidence>